<evidence type="ECO:0000256" key="3">
    <source>
        <dbReference type="ARBA" id="ARBA00022741"/>
    </source>
</evidence>
<dbReference type="Proteomes" id="UP000095751">
    <property type="component" value="Unassembled WGS sequence"/>
</dbReference>
<evidence type="ECO:0000259" key="7">
    <source>
        <dbReference type="Pfam" id="PF07005"/>
    </source>
</evidence>
<name>A0A1E7FPN2_9STRA</name>
<dbReference type="KEGG" id="fcy:FRACYDRAFT_236174"/>
<feature type="domain" description="Four-carbon acid sugar kinase nucleotide binding" evidence="8">
    <location>
        <begin position="298"/>
        <end position="459"/>
    </location>
</feature>
<keyword evidence="4" id="KW-0418">Kinase</keyword>
<evidence type="ECO:0000256" key="1">
    <source>
        <dbReference type="ARBA" id="ARBA00005715"/>
    </source>
</evidence>
<evidence type="ECO:0000256" key="2">
    <source>
        <dbReference type="ARBA" id="ARBA00022679"/>
    </source>
</evidence>
<comment type="similarity">
    <text evidence="1">Belongs to the four-carbon acid sugar kinase family.</text>
</comment>
<organism evidence="9 10">
    <name type="scientific">Fragilariopsis cylindrus CCMP1102</name>
    <dbReference type="NCBI Taxonomy" id="635003"/>
    <lineage>
        <taxon>Eukaryota</taxon>
        <taxon>Sar</taxon>
        <taxon>Stramenopiles</taxon>
        <taxon>Ochrophyta</taxon>
        <taxon>Bacillariophyta</taxon>
        <taxon>Bacillariophyceae</taxon>
        <taxon>Bacillariophycidae</taxon>
        <taxon>Bacillariales</taxon>
        <taxon>Bacillariaceae</taxon>
        <taxon>Fragilariopsis</taxon>
    </lineage>
</organism>
<keyword evidence="2" id="KW-0808">Transferase</keyword>
<dbReference type="Pfam" id="PF07005">
    <property type="entry name" value="SBD_N"/>
    <property type="match status" value="1"/>
</dbReference>
<dbReference type="InterPro" id="IPR042213">
    <property type="entry name" value="NBD_C_sf"/>
</dbReference>
<sequence>MKTKTKTKIIVLDDDPTGSQTVHSCLLLTRWDVETLKIALTDDSSPLFFVLTNTRGFSREKAANVTREVCVNVKSALSSLAAAALNDDDDDTNKINININPILVSRSDSTLRGHYPVETDIIAEELGPFDAHFLIPAFFPFRITRNGTHYCVVVSKNKEEEEEEEKKLIPCHETEFAKDSVFGYSTAYLPDYVTEKTRGGITPDQVEHFRLNEVQGNCTDRLLSLKDNVCCIVDCEEQSDLDQFAKQLNEALVATPLRPKKFLFRSGASILTSLAMLPPQPIPAEHMGQYVKDRRPGVILVGSHVKKTTLQLNELLKVNNIVGLEVDVKRIQRKEESDAMLQELVARIKKIHDEGKHPVIYTSRTELTSFVTHKERLQFGEQVSNFLMEIVKNLPLTLGFLISKGGITSNDVLSNGLELKMSRVLGQILPGCSVIKCPRDHTRYPDMPVVIFPGNVGNEFGLVTTFQRLSSL</sequence>
<dbReference type="GO" id="GO:0005524">
    <property type="term" value="F:ATP binding"/>
    <property type="evidence" value="ECO:0007669"/>
    <property type="project" value="UniProtKB-KW"/>
</dbReference>
<gene>
    <name evidence="9" type="ORF">FRACYDRAFT_236174</name>
</gene>
<keyword evidence="5" id="KW-0067">ATP-binding</keyword>
<evidence type="ECO:0000256" key="4">
    <source>
        <dbReference type="ARBA" id="ARBA00022777"/>
    </source>
</evidence>
<reference evidence="9 10" key="1">
    <citation type="submission" date="2016-09" db="EMBL/GenBank/DDBJ databases">
        <title>Extensive genetic diversity and differential bi-allelic expression allows diatom success in the polar Southern Ocean.</title>
        <authorList>
            <consortium name="DOE Joint Genome Institute"/>
            <person name="Mock T."/>
            <person name="Otillar R.P."/>
            <person name="Strauss J."/>
            <person name="Dupont C."/>
            <person name="Frickenhaus S."/>
            <person name="Maumus F."/>
            <person name="Mcmullan M."/>
            <person name="Sanges R."/>
            <person name="Schmutz J."/>
            <person name="Toseland A."/>
            <person name="Valas R."/>
            <person name="Veluchamy A."/>
            <person name="Ward B.J."/>
            <person name="Allen A."/>
            <person name="Barry K."/>
            <person name="Falciatore A."/>
            <person name="Ferrante M."/>
            <person name="Fortunato A.E."/>
            <person name="Gloeckner G."/>
            <person name="Gruber A."/>
            <person name="Hipkin R."/>
            <person name="Janech M."/>
            <person name="Kroth P."/>
            <person name="Leese F."/>
            <person name="Lindquist E."/>
            <person name="Lyon B.R."/>
            <person name="Martin J."/>
            <person name="Mayer C."/>
            <person name="Parker M."/>
            <person name="Quesneville H."/>
            <person name="Raymond J."/>
            <person name="Uhlig C."/>
            <person name="Valentin K.U."/>
            <person name="Worden A.Z."/>
            <person name="Armbrust E.V."/>
            <person name="Bowler C."/>
            <person name="Green B."/>
            <person name="Moulton V."/>
            <person name="Van Oosterhout C."/>
            <person name="Grigoriev I."/>
        </authorList>
    </citation>
    <scope>NUCLEOTIDE SEQUENCE [LARGE SCALE GENOMIC DNA]</scope>
    <source>
        <strain evidence="9 10">CCMP1102</strain>
    </source>
</reference>
<evidence type="ECO:0000256" key="6">
    <source>
        <dbReference type="ARBA" id="ARBA00023277"/>
    </source>
</evidence>
<evidence type="ECO:0008006" key="11">
    <source>
        <dbReference type="Google" id="ProtNLM"/>
    </source>
</evidence>
<evidence type="ECO:0000313" key="9">
    <source>
        <dbReference type="EMBL" id="OEU20106.1"/>
    </source>
</evidence>
<feature type="domain" description="Four-carbon acid sugar kinase N-terminal" evidence="7">
    <location>
        <begin position="9"/>
        <end position="274"/>
    </location>
</feature>
<accession>A0A1E7FPN2</accession>
<dbReference type="Gene3D" id="3.40.980.20">
    <property type="entry name" value="Four-carbon acid sugar kinase, nucleotide binding domain"/>
    <property type="match status" value="1"/>
</dbReference>
<dbReference type="GO" id="GO:0016301">
    <property type="term" value="F:kinase activity"/>
    <property type="evidence" value="ECO:0007669"/>
    <property type="project" value="UniProtKB-KW"/>
</dbReference>
<dbReference type="InParanoid" id="A0A1E7FPN2"/>
<dbReference type="Gene3D" id="3.40.50.10840">
    <property type="entry name" value="Putative sugar-binding, N-terminal domain"/>
    <property type="match status" value="1"/>
</dbReference>
<evidence type="ECO:0000313" key="10">
    <source>
        <dbReference type="Proteomes" id="UP000095751"/>
    </source>
</evidence>
<dbReference type="EMBL" id="KV784355">
    <property type="protein sequence ID" value="OEU20106.1"/>
    <property type="molecule type" value="Genomic_DNA"/>
</dbReference>
<dbReference type="InterPro" id="IPR037051">
    <property type="entry name" value="4-carb_acid_sugar_kinase_N_sf"/>
</dbReference>
<evidence type="ECO:0000256" key="5">
    <source>
        <dbReference type="ARBA" id="ARBA00022840"/>
    </source>
</evidence>
<dbReference type="InterPro" id="IPR010737">
    <property type="entry name" value="4-carb_acid_sugar_kinase_N"/>
</dbReference>
<keyword evidence="10" id="KW-1185">Reference proteome</keyword>
<dbReference type="AlphaFoldDB" id="A0A1E7FPN2"/>
<proteinExistence type="inferred from homology"/>
<protein>
    <recommendedName>
        <fullName evidence="11">Four-carbon acid sugar kinase family protein</fullName>
    </recommendedName>
</protein>
<evidence type="ECO:0000259" key="8">
    <source>
        <dbReference type="Pfam" id="PF17042"/>
    </source>
</evidence>
<dbReference type="SUPFAM" id="SSF142764">
    <property type="entry name" value="YgbK-like"/>
    <property type="match status" value="1"/>
</dbReference>
<dbReference type="InterPro" id="IPR031475">
    <property type="entry name" value="NBD_C"/>
</dbReference>
<dbReference type="OrthoDB" id="48988at2759"/>
<keyword evidence="6" id="KW-0119">Carbohydrate metabolism</keyword>
<dbReference type="Pfam" id="PF17042">
    <property type="entry name" value="NBD_C"/>
    <property type="match status" value="1"/>
</dbReference>
<keyword evidence="3" id="KW-0547">Nucleotide-binding</keyword>